<evidence type="ECO:0000256" key="1">
    <source>
        <dbReference type="ARBA" id="ARBA00001947"/>
    </source>
</evidence>
<dbReference type="InterPro" id="IPR036264">
    <property type="entry name" value="Bact_exopeptidase_dim_dom"/>
</dbReference>
<dbReference type="AlphaFoldDB" id="A0A563TWM6"/>
<keyword evidence="2" id="KW-0479">Metal-binding</keyword>
<evidence type="ECO:0000313" key="7">
    <source>
        <dbReference type="EMBL" id="TWR23757.1"/>
    </source>
</evidence>
<dbReference type="PANTHER" id="PTHR43808:SF31">
    <property type="entry name" value="N-ACETYL-L-CITRULLINE DEACETYLASE"/>
    <property type="match status" value="1"/>
</dbReference>
<protein>
    <submittedName>
        <fullName evidence="7">M20/M25/M40 family metallo-hydrolase</fullName>
    </submittedName>
</protein>
<dbReference type="GO" id="GO:0008777">
    <property type="term" value="F:acetylornithine deacetylase activity"/>
    <property type="evidence" value="ECO:0007669"/>
    <property type="project" value="TreeGrafter"/>
</dbReference>
<proteinExistence type="predicted"/>
<dbReference type="InterPro" id="IPR050072">
    <property type="entry name" value="Peptidase_M20A"/>
</dbReference>
<keyword evidence="4" id="KW-0862">Zinc</keyword>
<comment type="caution">
    <text evidence="7">The sequence shown here is derived from an EMBL/GenBank/DDBJ whole genome shotgun (WGS) entry which is preliminary data.</text>
</comment>
<dbReference type="Gene3D" id="3.40.630.10">
    <property type="entry name" value="Zn peptidases"/>
    <property type="match status" value="1"/>
</dbReference>
<dbReference type="Pfam" id="PF07687">
    <property type="entry name" value="M20_dimer"/>
    <property type="match status" value="1"/>
</dbReference>
<evidence type="ECO:0000256" key="4">
    <source>
        <dbReference type="ARBA" id="ARBA00022833"/>
    </source>
</evidence>
<dbReference type="InterPro" id="IPR002933">
    <property type="entry name" value="Peptidase_M20"/>
</dbReference>
<evidence type="ECO:0000259" key="6">
    <source>
        <dbReference type="Pfam" id="PF07687"/>
    </source>
</evidence>
<dbReference type="InterPro" id="IPR011650">
    <property type="entry name" value="Peptidase_M20_dimer"/>
</dbReference>
<dbReference type="CDD" id="cd05651">
    <property type="entry name" value="M20_ArgE_DapE-like"/>
    <property type="match status" value="1"/>
</dbReference>
<sequence length="372" mass="41005">MIQALTDTTGKRQHSSLGHQAVMLLKKLISTPSPSGDEFETADIIQAYLEKHDITTHRLHNNVWAFNRHFDKSKPTILLNSHHDTVKPNGAYTKNPYFAQVTDGKLYGLGSNDAGGCLVSLMATFVNFYNERDLSYNLCLVASAEEENSGKHGLSEVLPHLGELSFAIVGEPTQMQMATAEMGNMVLDCTCYGVAGHAARNEGTNALYKALTDINWFANYHFPKQSAFMGPVKMTVTQIDAGMQHNIIPHECHFTVDVRLSDCYKPTEVLDIIKQNTTCSVCAREGVLTASCIDSIHPIVRTGSAMGLRSYVSPTSSDQGWLSIPSLKIGPGDSARSHMADEYIYLDEIHQGIDTYINLLNGMIYCLVNNPR</sequence>
<dbReference type="OrthoDB" id="9792335at2"/>
<dbReference type="Proteomes" id="UP000318010">
    <property type="component" value="Unassembled WGS sequence"/>
</dbReference>
<keyword evidence="3 7" id="KW-0378">Hydrolase</keyword>
<dbReference type="InterPro" id="IPR001261">
    <property type="entry name" value="ArgE/DapE_CS"/>
</dbReference>
<gene>
    <name evidence="7" type="ORF">FPZ42_18860</name>
</gene>
<evidence type="ECO:0000256" key="2">
    <source>
        <dbReference type="ARBA" id="ARBA00022723"/>
    </source>
</evidence>
<dbReference type="Pfam" id="PF01546">
    <property type="entry name" value="Peptidase_M20"/>
    <property type="match status" value="1"/>
</dbReference>
<reference evidence="7 8" key="1">
    <citation type="submission" date="2019-07" db="EMBL/GenBank/DDBJ databases">
        <authorList>
            <person name="Kim J."/>
        </authorList>
    </citation>
    <scope>NUCLEOTIDE SEQUENCE [LARGE SCALE GENOMIC DNA]</scope>
    <source>
        <strain evidence="7 8">MJ1a</strain>
    </source>
</reference>
<dbReference type="GO" id="GO:0006526">
    <property type="term" value="P:L-arginine biosynthetic process"/>
    <property type="evidence" value="ECO:0007669"/>
    <property type="project" value="TreeGrafter"/>
</dbReference>
<dbReference type="Gene3D" id="3.30.70.360">
    <property type="match status" value="1"/>
</dbReference>
<evidence type="ECO:0000256" key="5">
    <source>
        <dbReference type="ARBA" id="ARBA00023285"/>
    </source>
</evidence>
<dbReference type="SUPFAM" id="SSF55031">
    <property type="entry name" value="Bacterial exopeptidase dimerisation domain"/>
    <property type="match status" value="1"/>
</dbReference>
<name>A0A563TWM6_9SPHI</name>
<dbReference type="PROSITE" id="PS00758">
    <property type="entry name" value="ARGE_DAPE_CPG2_1"/>
    <property type="match status" value="1"/>
</dbReference>
<evidence type="ECO:0000256" key="3">
    <source>
        <dbReference type="ARBA" id="ARBA00022801"/>
    </source>
</evidence>
<keyword evidence="5" id="KW-0170">Cobalt</keyword>
<comment type="cofactor">
    <cofactor evidence="1">
        <name>Zn(2+)</name>
        <dbReference type="ChEBI" id="CHEBI:29105"/>
    </cofactor>
</comment>
<organism evidence="7 8">
    <name type="scientific">Mucilaginibacter achroorhodeus</name>
    <dbReference type="NCBI Taxonomy" id="2599294"/>
    <lineage>
        <taxon>Bacteria</taxon>
        <taxon>Pseudomonadati</taxon>
        <taxon>Bacteroidota</taxon>
        <taxon>Sphingobacteriia</taxon>
        <taxon>Sphingobacteriales</taxon>
        <taxon>Sphingobacteriaceae</taxon>
        <taxon>Mucilaginibacter</taxon>
    </lineage>
</organism>
<feature type="domain" description="Peptidase M20 dimerisation" evidence="6">
    <location>
        <begin position="180"/>
        <end position="275"/>
    </location>
</feature>
<dbReference type="SUPFAM" id="SSF53187">
    <property type="entry name" value="Zn-dependent exopeptidases"/>
    <property type="match status" value="1"/>
</dbReference>
<evidence type="ECO:0000313" key="8">
    <source>
        <dbReference type="Proteomes" id="UP000318010"/>
    </source>
</evidence>
<dbReference type="PANTHER" id="PTHR43808">
    <property type="entry name" value="ACETYLORNITHINE DEACETYLASE"/>
    <property type="match status" value="1"/>
</dbReference>
<accession>A0A563TWM6</accession>
<dbReference type="GO" id="GO:0046872">
    <property type="term" value="F:metal ion binding"/>
    <property type="evidence" value="ECO:0007669"/>
    <property type="project" value="UniProtKB-KW"/>
</dbReference>
<dbReference type="RefSeq" id="WP_146273427.1">
    <property type="nucleotide sequence ID" value="NZ_VOEI01000010.1"/>
</dbReference>
<dbReference type="EMBL" id="VOEI01000010">
    <property type="protein sequence ID" value="TWR23757.1"/>
    <property type="molecule type" value="Genomic_DNA"/>
</dbReference>
<keyword evidence="8" id="KW-1185">Reference proteome</keyword>